<reference evidence="7 8" key="1">
    <citation type="submission" date="2016-10" db="EMBL/GenBank/DDBJ databases">
        <authorList>
            <person name="Varghese N."/>
            <person name="Submissions S."/>
        </authorList>
    </citation>
    <scope>NUCLEOTIDE SEQUENCE [LARGE SCALE GENOMIC DNA]</scope>
    <source>
        <strain evidence="7 8">DSM 1361</strain>
    </source>
</reference>
<evidence type="ECO:0000256" key="2">
    <source>
        <dbReference type="ARBA" id="ARBA00022475"/>
    </source>
</evidence>
<dbReference type="PANTHER" id="PTHR33931:SF5">
    <property type="entry name" value="UPF0299 MEMBRANE PROTEIN YOHJ"/>
    <property type="match status" value="1"/>
</dbReference>
<evidence type="ECO:0000256" key="3">
    <source>
        <dbReference type="ARBA" id="ARBA00022692"/>
    </source>
</evidence>
<sequence length="163" mass="18547">MTAFLKKTLWLAISFLLIYACLFVGKQISSLLPFVFPGSIVGLLILFLCLEFRIIRLDWIMPSGSLFLKYMALLFMPSAIGIITYLNEVYSSMVLIIFNMVSGIALILLVVGRMFQHMSETPEERRKRKLMYKRALRFKKLAKRKLSTLSVPAVAESDSGVAR</sequence>
<name>A0A662ZGV9_9GAMM</name>
<protein>
    <submittedName>
        <fullName evidence="7">Holin-like protein</fullName>
    </submittedName>
</protein>
<dbReference type="OrthoDB" id="385012at2"/>
<evidence type="ECO:0000256" key="6">
    <source>
        <dbReference type="SAM" id="Phobius"/>
    </source>
</evidence>
<dbReference type="Pfam" id="PF03788">
    <property type="entry name" value="LrgA"/>
    <property type="match status" value="1"/>
</dbReference>
<evidence type="ECO:0000256" key="5">
    <source>
        <dbReference type="ARBA" id="ARBA00023136"/>
    </source>
</evidence>
<dbReference type="InterPro" id="IPR005538">
    <property type="entry name" value="LrgA/CidA"/>
</dbReference>
<accession>A0A662ZGV9</accession>
<keyword evidence="5 6" id="KW-0472">Membrane</keyword>
<feature type="transmembrane region" description="Helical" evidence="6">
    <location>
        <begin position="34"/>
        <end position="55"/>
    </location>
</feature>
<dbReference type="AlphaFoldDB" id="A0A662ZGV9"/>
<dbReference type="GO" id="GO:0005886">
    <property type="term" value="C:plasma membrane"/>
    <property type="evidence" value="ECO:0007669"/>
    <property type="project" value="UniProtKB-SubCell"/>
</dbReference>
<feature type="transmembrane region" description="Helical" evidence="6">
    <location>
        <begin position="92"/>
        <end position="111"/>
    </location>
</feature>
<organism evidence="7 8">
    <name type="scientific">Ruminobacter amylophilus</name>
    <dbReference type="NCBI Taxonomy" id="867"/>
    <lineage>
        <taxon>Bacteria</taxon>
        <taxon>Pseudomonadati</taxon>
        <taxon>Pseudomonadota</taxon>
        <taxon>Gammaproteobacteria</taxon>
        <taxon>Aeromonadales</taxon>
        <taxon>Succinivibrionaceae</taxon>
        <taxon>Ruminobacter</taxon>
    </lineage>
</organism>
<keyword evidence="8" id="KW-1185">Reference proteome</keyword>
<keyword evidence="2" id="KW-1003">Cell membrane</keyword>
<proteinExistence type="predicted"/>
<feature type="transmembrane region" description="Helical" evidence="6">
    <location>
        <begin position="67"/>
        <end position="86"/>
    </location>
</feature>
<feature type="transmembrane region" description="Helical" evidence="6">
    <location>
        <begin position="9"/>
        <end position="28"/>
    </location>
</feature>
<evidence type="ECO:0000256" key="1">
    <source>
        <dbReference type="ARBA" id="ARBA00004651"/>
    </source>
</evidence>
<keyword evidence="3 6" id="KW-0812">Transmembrane</keyword>
<dbReference type="PANTHER" id="PTHR33931">
    <property type="entry name" value="HOLIN-LIKE PROTEIN CIDA-RELATED"/>
    <property type="match status" value="1"/>
</dbReference>
<evidence type="ECO:0000313" key="7">
    <source>
        <dbReference type="EMBL" id="SFP32516.1"/>
    </source>
</evidence>
<evidence type="ECO:0000256" key="4">
    <source>
        <dbReference type="ARBA" id="ARBA00022989"/>
    </source>
</evidence>
<keyword evidence="4 6" id="KW-1133">Transmembrane helix</keyword>
<dbReference type="EMBL" id="FOXF01000015">
    <property type="protein sequence ID" value="SFP32516.1"/>
    <property type="molecule type" value="Genomic_DNA"/>
</dbReference>
<comment type="subcellular location">
    <subcellularLocation>
        <location evidence="1">Cell membrane</location>
        <topology evidence="1">Multi-pass membrane protein</topology>
    </subcellularLocation>
</comment>
<evidence type="ECO:0000313" key="8">
    <source>
        <dbReference type="Proteomes" id="UP000243745"/>
    </source>
</evidence>
<dbReference type="Proteomes" id="UP000243745">
    <property type="component" value="Unassembled WGS sequence"/>
</dbReference>
<gene>
    <name evidence="7" type="ORF">SAMN02910344_01100</name>
</gene>
<dbReference type="PROSITE" id="PS51257">
    <property type="entry name" value="PROKAR_LIPOPROTEIN"/>
    <property type="match status" value="1"/>
</dbReference>